<name>A0A2H0B2T9_9BACT</name>
<evidence type="ECO:0000313" key="2">
    <source>
        <dbReference type="Proteomes" id="UP000231081"/>
    </source>
</evidence>
<accession>A0A2H0B2T9</accession>
<dbReference type="SUPFAM" id="SSF89447">
    <property type="entry name" value="AbrB/MazE/MraZ-like"/>
    <property type="match status" value="1"/>
</dbReference>
<dbReference type="EMBL" id="PCSQ01000101">
    <property type="protein sequence ID" value="PIP51977.1"/>
    <property type="molecule type" value="Genomic_DNA"/>
</dbReference>
<evidence type="ECO:0000313" key="1">
    <source>
        <dbReference type="EMBL" id="PIP51977.1"/>
    </source>
</evidence>
<dbReference type="InterPro" id="IPR037914">
    <property type="entry name" value="SpoVT-AbrB_sf"/>
</dbReference>
<dbReference type="AlphaFoldDB" id="A0A2H0B2T9"/>
<protein>
    <recommendedName>
        <fullName evidence="3">SpoVT-AbrB domain-containing protein</fullName>
    </recommendedName>
</protein>
<organism evidence="1 2">
    <name type="scientific">Candidatus Beckwithbacteria bacterium CG23_combo_of_CG06-09_8_20_14_all_47_9</name>
    <dbReference type="NCBI Taxonomy" id="1974498"/>
    <lineage>
        <taxon>Bacteria</taxon>
        <taxon>Candidatus Beckwithiibacteriota</taxon>
    </lineage>
</organism>
<proteinExistence type="predicted"/>
<evidence type="ECO:0008006" key="3">
    <source>
        <dbReference type="Google" id="ProtNLM"/>
    </source>
</evidence>
<reference evidence="1 2" key="1">
    <citation type="submission" date="2017-09" db="EMBL/GenBank/DDBJ databases">
        <title>Depth-based differentiation of microbial function through sediment-hosted aquifers and enrichment of novel symbionts in the deep terrestrial subsurface.</title>
        <authorList>
            <person name="Probst A.J."/>
            <person name="Ladd B."/>
            <person name="Jarett J.K."/>
            <person name="Geller-Mcgrath D.E."/>
            <person name="Sieber C.M."/>
            <person name="Emerson J.B."/>
            <person name="Anantharaman K."/>
            <person name="Thomas B.C."/>
            <person name="Malmstrom R."/>
            <person name="Stieglmeier M."/>
            <person name="Klingl A."/>
            <person name="Woyke T."/>
            <person name="Ryan C.M."/>
            <person name="Banfield J.F."/>
        </authorList>
    </citation>
    <scope>NUCLEOTIDE SEQUENCE [LARGE SCALE GENOMIC DNA]</scope>
    <source>
        <strain evidence="1">CG23_combo_of_CG06-09_8_20_14_all_47_9</strain>
    </source>
</reference>
<sequence length="86" mass="9908">MIYTAVIRQRGQLTIPDQVRDMLTWLREGSVVGIDIDREEVRIKPHSKVTKNIDWDGFFLKVQLARSFKGKRGNLSSIVAGDREDH</sequence>
<comment type="caution">
    <text evidence="1">The sequence shown here is derived from an EMBL/GenBank/DDBJ whole genome shotgun (WGS) entry which is preliminary data.</text>
</comment>
<gene>
    <name evidence="1" type="ORF">COX09_04110</name>
</gene>
<dbReference type="Proteomes" id="UP000231081">
    <property type="component" value="Unassembled WGS sequence"/>
</dbReference>